<keyword evidence="5 10" id="KW-0853">WD repeat</keyword>
<dbReference type="InterPro" id="IPR051191">
    <property type="entry name" value="DCAF12"/>
</dbReference>
<evidence type="ECO:0000259" key="12">
    <source>
        <dbReference type="Pfam" id="PF23760"/>
    </source>
</evidence>
<dbReference type="PROSITE" id="PS50082">
    <property type="entry name" value="WD_REPEATS_2"/>
    <property type="match status" value="1"/>
</dbReference>
<evidence type="ECO:0000256" key="4">
    <source>
        <dbReference type="ARBA" id="ARBA00022490"/>
    </source>
</evidence>
<dbReference type="InterPro" id="IPR015943">
    <property type="entry name" value="WD40/YVTN_repeat-like_dom_sf"/>
</dbReference>
<feature type="region of interest" description="Disordered" evidence="11">
    <location>
        <begin position="33"/>
        <end position="66"/>
    </location>
</feature>
<protein>
    <recommendedName>
        <fullName evidence="12">DDB1- and CUL4-associated factor 12 beta-propeller domain-containing protein</fullName>
    </recommendedName>
</protein>
<evidence type="ECO:0000256" key="5">
    <source>
        <dbReference type="ARBA" id="ARBA00022574"/>
    </source>
</evidence>
<feature type="repeat" description="WD" evidence="10">
    <location>
        <begin position="210"/>
        <end position="243"/>
    </location>
</feature>
<accession>A0A1B0F9U7</accession>
<evidence type="ECO:0000256" key="6">
    <source>
        <dbReference type="ARBA" id="ARBA00022737"/>
    </source>
</evidence>
<organism evidence="13 14">
    <name type="scientific">Glossina morsitans morsitans</name>
    <name type="common">Savannah tsetse fly</name>
    <dbReference type="NCBI Taxonomy" id="37546"/>
    <lineage>
        <taxon>Eukaryota</taxon>
        <taxon>Metazoa</taxon>
        <taxon>Ecdysozoa</taxon>
        <taxon>Arthropoda</taxon>
        <taxon>Hexapoda</taxon>
        <taxon>Insecta</taxon>
        <taxon>Pterygota</taxon>
        <taxon>Neoptera</taxon>
        <taxon>Endopterygota</taxon>
        <taxon>Diptera</taxon>
        <taxon>Brachycera</taxon>
        <taxon>Muscomorpha</taxon>
        <taxon>Hippoboscoidea</taxon>
        <taxon>Glossinidae</taxon>
        <taxon>Glossina</taxon>
    </lineage>
</organism>
<evidence type="ECO:0000256" key="11">
    <source>
        <dbReference type="SAM" id="MobiDB-lite"/>
    </source>
</evidence>
<dbReference type="EMBL" id="CCAG010002599">
    <property type="status" value="NOT_ANNOTATED_CDS"/>
    <property type="molecule type" value="Genomic_DNA"/>
</dbReference>
<keyword evidence="6" id="KW-0677">Repeat</keyword>
<dbReference type="AlphaFoldDB" id="A0A1B0F9U7"/>
<proteinExistence type="inferred from homology"/>
<dbReference type="InterPro" id="IPR001680">
    <property type="entry name" value="WD40_rpt"/>
</dbReference>
<dbReference type="Gene3D" id="2.130.10.10">
    <property type="entry name" value="YVTN repeat-like/Quinoprotein amine dehydrogenase"/>
    <property type="match status" value="2"/>
</dbReference>
<reference evidence="13" key="1">
    <citation type="submission" date="2020-05" db="UniProtKB">
        <authorList>
            <consortium name="EnsemblMetazoa"/>
        </authorList>
    </citation>
    <scope>IDENTIFICATION</scope>
    <source>
        <strain evidence="13">Yale</strain>
    </source>
</reference>
<dbReference type="Pfam" id="PF23760">
    <property type="entry name" value="Beta-prop_DCAF12"/>
    <property type="match status" value="1"/>
</dbReference>
<comment type="similarity">
    <text evidence="9">Belongs to the WD repeat DCAF12 family.</text>
</comment>
<evidence type="ECO:0000256" key="3">
    <source>
        <dbReference type="ARBA" id="ARBA00004906"/>
    </source>
</evidence>
<dbReference type="SUPFAM" id="SSF50978">
    <property type="entry name" value="WD40 repeat-like"/>
    <property type="match status" value="1"/>
</dbReference>
<dbReference type="GO" id="GO:0080008">
    <property type="term" value="C:Cul4-RING E3 ubiquitin ligase complex"/>
    <property type="evidence" value="ECO:0007669"/>
    <property type="project" value="TreeGrafter"/>
</dbReference>
<dbReference type="EnsemblMetazoa" id="GMOY000275-RA">
    <property type="protein sequence ID" value="GMOY000275-PA"/>
    <property type="gene ID" value="GMOY000275"/>
</dbReference>
<dbReference type="Proteomes" id="UP000092444">
    <property type="component" value="Unassembled WGS sequence"/>
</dbReference>
<name>A0A1B0F9U7_GLOMM</name>
<evidence type="ECO:0000256" key="1">
    <source>
        <dbReference type="ARBA" id="ARBA00004123"/>
    </source>
</evidence>
<evidence type="ECO:0000256" key="8">
    <source>
        <dbReference type="ARBA" id="ARBA00023242"/>
    </source>
</evidence>
<dbReference type="FunFam" id="2.130.10.10:FF:001037">
    <property type="entry name" value="Blast:DDB1-and CUL4-associated factor 12"/>
    <property type="match status" value="1"/>
</dbReference>
<dbReference type="GO" id="GO:0005737">
    <property type="term" value="C:cytoplasm"/>
    <property type="evidence" value="ECO:0007669"/>
    <property type="project" value="UniProtKB-SubCell"/>
</dbReference>
<evidence type="ECO:0000313" key="14">
    <source>
        <dbReference type="Proteomes" id="UP000092444"/>
    </source>
</evidence>
<dbReference type="GO" id="GO:0005634">
    <property type="term" value="C:nucleus"/>
    <property type="evidence" value="ECO:0007669"/>
    <property type="project" value="UniProtKB-SubCell"/>
</dbReference>
<feature type="domain" description="DDB1- and CUL4-associated factor 12 beta-propeller" evidence="12">
    <location>
        <begin position="108"/>
        <end position="451"/>
    </location>
</feature>
<keyword evidence="14" id="KW-1185">Reference proteome</keyword>
<comment type="subcellular location">
    <subcellularLocation>
        <location evidence="2">Cytoplasm</location>
    </subcellularLocation>
    <subcellularLocation>
        <location evidence="1">Nucleus</location>
    </subcellularLocation>
</comment>
<dbReference type="PANTHER" id="PTHR19860">
    <property type="entry name" value="DDB1- AND CUL4-ASSOCIATED FACTOR 12-RELATED"/>
    <property type="match status" value="1"/>
</dbReference>
<evidence type="ECO:0000256" key="10">
    <source>
        <dbReference type="PROSITE-ProRule" id="PRU00221"/>
    </source>
</evidence>
<feature type="compositionally biased region" description="Basic residues" evidence="11">
    <location>
        <begin position="33"/>
        <end position="46"/>
    </location>
</feature>
<evidence type="ECO:0000313" key="13">
    <source>
        <dbReference type="EnsemblMetazoa" id="GMOY000275-PA"/>
    </source>
</evidence>
<dbReference type="SMART" id="SM00320">
    <property type="entry name" value="WD40"/>
    <property type="match status" value="3"/>
</dbReference>
<evidence type="ECO:0000256" key="7">
    <source>
        <dbReference type="ARBA" id="ARBA00022786"/>
    </source>
</evidence>
<dbReference type="PANTHER" id="PTHR19860:SF16">
    <property type="entry name" value="DDB1- AND CUL4-ASSOCIATED FACTOR 12"/>
    <property type="match status" value="1"/>
</dbReference>
<evidence type="ECO:0000256" key="9">
    <source>
        <dbReference type="ARBA" id="ARBA00038022"/>
    </source>
</evidence>
<keyword evidence="7" id="KW-0833">Ubl conjugation pathway</keyword>
<dbReference type="VEuPathDB" id="VectorBase:GMOY000275"/>
<comment type="pathway">
    <text evidence="3">Protein modification; protein ubiquitination.</text>
</comment>
<dbReference type="InterPro" id="IPR056151">
    <property type="entry name" value="Beta-prop_DCAF12"/>
</dbReference>
<dbReference type="STRING" id="37546.A0A1B0F9U7"/>
<evidence type="ECO:0000256" key="2">
    <source>
        <dbReference type="ARBA" id="ARBA00004496"/>
    </source>
</evidence>
<keyword evidence="8" id="KW-0539">Nucleus</keyword>
<keyword evidence="4" id="KW-0963">Cytoplasm</keyword>
<sequence length="484" mass="55154">MIKMYGMVKTIRNSVVGQYPSCHITNRLEERRAKSRALRQERRRKPDKPDDFVTYEDSGSDEETPQQQEEILNTSYNICDFVRSRENNLFERRSYNFEQTTRYVLTHDMLRETQINLGYVNKVFCSKWLSNRQVVFGTKCNKLLIYDVNMRRVDAIPTLSANRVNHPEVQGGLHSIEINTSRSYLATGARNSADIAVYRLPTLDPVCVGENGHRDLIMGMCWLDDQFLVSGSKDSRLALWRINEDYMDFPDGGKESCPTFATINPLSIRDCRTAQRIRSLCFNKEFREIAALSLNGYIHIFNAETFKQKLSRKLPNCQDNVSIAYHSDGLYAIGCRSYTILLDTRTLQTIKKITSRYSGCGIRATSFEGNLLTVGTGLGMLLFYDIRAGKYLESSVNAARTVTLKCSKGIVYPEDEMDGFNVKYVPAIYTHCYDSTGMRLFAAGGPLPATLVAIISLTRYNMKRNARKVPVYTFGNEIGQQSFE</sequence>
<dbReference type="InterPro" id="IPR036322">
    <property type="entry name" value="WD40_repeat_dom_sf"/>
</dbReference>